<sequence length="68" mass="8214">MRLEIESAKVQLHEFVRAEKSKRVQELQKYADGLIENYELDKEEWRNKLIAELDRILKEVKVEMEPVE</sequence>
<dbReference type="OrthoDB" id="2625319at2"/>
<dbReference type="EMBL" id="NPMS01000006">
    <property type="protein sequence ID" value="OZU88062.1"/>
    <property type="molecule type" value="Genomic_DNA"/>
</dbReference>
<evidence type="ECO:0000313" key="1">
    <source>
        <dbReference type="EMBL" id="OZU88062.1"/>
    </source>
</evidence>
<accession>A0A265N7S8</accession>
<dbReference type="RefSeq" id="WP_094886319.1">
    <property type="nucleotide sequence ID" value="NZ_NPMS01000006.1"/>
</dbReference>
<reference evidence="1 2" key="1">
    <citation type="submission" date="2017-08" db="EMBL/GenBank/DDBJ databases">
        <title>Virgibacillus indicus sp. nov. and Virgibacillus profoundi sp. nov, two moderately halophilic bacteria isolated from marine sediment by using the Microfluidic Streak Plate.</title>
        <authorList>
            <person name="Xu B."/>
            <person name="Hu B."/>
            <person name="Wang J."/>
            <person name="Zhu Y."/>
            <person name="Huang L."/>
            <person name="Du W."/>
            <person name="Huang Y."/>
        </authorList>
    </citation>
    <scope>NUCLEOTIDE SEQUENCE [LARGE SCALE GENOMIC DNA]</scope>
    <source>
        <strain evidence="1 2">IO3-P2-C2</strain>
    </source>
</reference>
<organism evidence="1 2">
    <name type="scientific">Virgibacillus indicus</name>
    <dbReference type="NCBI Taxonomy" id="2024554"/>
    <lineage>
        <taxon>Bacteria</taxon>
        <taxon>Bacillati</taxon>
        <taxon>Bacillota</taxon>
        <taxon>Bacilli</taxon>
        <taxon>Bacillales</taxon>
        <taxon>Bacillaceae</taxon>
        <taxon>Virgibacillus</taxon>
    </lineage>
</organism>
<proteinExistence type="predicted"/>
<gene>
    <name evidence="1" type="ORF">CIL03_13085</name>
</gene>
<keyword evidence="2" id="KW-1185">Reference proteome</keyword>
<evidence type="ECO:0000313" key="2">
    <source>
        <dbReference type="Proteomes" id="UP000216498"/>
    </source>
</evidence>
<dbReference type="AlphaFoldDB" id="A0A265N7S8"/>
<comment type="caution">
    <text evidence="1">The sequence shown here is derived from an EMBL/GenBank/DDBJ whole genome shotgun (WGS) entry which is preliminary data.</text>
</comment>
<protein>
    <submittedName>
        <fullName evidence="1">Uncharacterized protein</fullName>
    </submittedName>
</protein>
<name>A0A265N7S8_9BACI</name>
<dbReference type="Proteomes" id="UP000216498">
    <property type="component" value="Unassembled WGS sequence"/>
</dbReference>